<feature type="repeat" description="PPR" evidence="2">
    <location>
        <begin position="464"/>
        <end position="494"/>
    </location>
</feature>
<dbReference type="OrthoDB" id="185373at2759"/>
<accession>A0A6A6E567</accession>
<dbReference type="Gene3D" id="1.25.40.10">
    <property type="entry name" value="Tetratricopeptide repeat domain"/>
    <property type="match status" value="1"/>
</dbReference>
<evidence type="ECO:0000256" key="2">
    <source>
        <dbReference type="PROSITE-ProRule" id="PRU00708"/>
    </source>
</evidence>
<proteinExistence type="inferred from homology"/>
<gene>
    <name evidence="3" type="ORF">K469DRAFT_725593</name>
</gene>
<dbReference type="InterPro" id="IPR002885">
    <property type="entry name" value="PPR_rpt"/>
</dbReference>
<dbReference type="Proteomes" id="UP000800200">
    <property type="component" value="Unassembled WGS sequence"/>
</dbReference>
<dbReference type="PANTHER" id="PTHR46128:SF329">
    <property type="entry name" value="MITOCHONDRIAL GROUP I INTRON SPLICING FACTOR DMR1"/>
    <property type="match status" value="1"/>
</dbReference>
<evidence type="ECO:0000313" key="3">
    <source>
        <dbReference type="EMBL" id="KAF2186954.1"/>
    </source>
</evidence>
<evidence type="ECO:0008006" key="5">
    <source>
        <dbReference type="Google" id="ProtNLM"/>
    </source>
</evidence>
<dbReference type="InterPro" id="IPR011990">
    <property type="entry name" value="TPR-like_helical_dom_sf"/>
</dbReference>
<dbReference type="PANTHER" id="PTHR46128">
    <property type="entry name" value="MITOCHONDRIAL GROUP I INTRON SPLICING FACTOR CCM1"/>
    <property type="match status" value="1"/>
</dbReference>
<comment type="similarity">
    <text evidence="1">Belongs to the PPR family. P subfamily.</text>
</comment>
<name>A0A6A6E567_9PEZI</name>
<keyword evidence="4" id="KW-1185">Reference proteome</keyword>
<reference evidence="3" key="1">
    <citation type="journal article" date="2020" name="Stud. Mycol.">
        <title>101 Dothideomycetes genomes: a test case for predicting lifestyles and emergence of pathogens.</title>
        <authorList>
            <person name="Haridas S."/>
            <person name="Albert R."/>
            <person name="Binder M."/>
            <person name="Bloem J."/>
            <person name="Labutti K."/>
            <person name="Salamov A."/>
            <person name="Andreopoulos B."/>
            <person name="Baker S."/>
            <person name="Barry K."/>
            <person name="Bills G."/>
            <person name="Bluhm B."/>
            <person name="Cannon C."/>
            <person name="Castanera R."/>
            <person name="Culley D."/>
            <person name="Daum C."/>
            <person name="Ezra D."/>
            <person name="Gonzalez J."/>
            <person name="Henrissat B."/>
            <person name="Kuo A."/>
            <person name="Liang C."/>
            <person name="Lipzen A."/>
            <person name="Lutzoni F."/>
            <person name="Magnuson J."/>
            <person name="Mondo S."/>
            <person name="Nolan M."/>
            <person name="Ohm R."/>
            <person name="Pangilinan J."/>
            <person name="Park H.-J."/>
            <person name="Ramirez L."/>
            <person name="Alfaro M."/>
            <person name="Sun H."/>
            <person name="Tritt A."/>
            <person name="Yoshinaga Y."/>
            <person name="Zwiers L.-H."/>
            <person name="Turgeon B."/>
            <person name="Goodwin S."/>
            <person name="Spatafora J."/>
            <person name="Crous P."/>
            <person name="Grigoriev I."/>
        </authorList>
    </citation>
    <scope>NUCLEOTIDE SEQUENCE</scope>
    <source>
        <strain evidence="3">CBS 207.26</strain>
    </source>
</reference>
<evidence type="ECO:0000256" key="1">
    <source>
        <dbReference type="ARBA" id="ARBA00007626"/>
    </source>
</evidence>
<dbReference type="InterPro" id="IPR050872">
    <property type="entry name" value="PPR_P_subfamily"/>
</dbReference>
<evidence type="ECO:0000313" key="4">
    <source>
        <dbReference type="Proteomes" id="UP000800200"/>
    </source>
</evidence>
<dbReference type="EMBL" id="ML994628">
    <property type="protein sequence ID" value="KAF2186954.1"/>
    <property type="molecule type" value="Genomic_DNA"/>
</dbReference>
<dbReference type="PROSITE" id="PS51375">
    <property type="entry name" value="PPR"/>
    <property type="match status" value="1"/>
</dbReference>
<protein>
    <recommendedName>
        <fullName evidence="5">Pentatricopeptide repeat protein</fullName>
    </recommendedName>
</protein>
<organism evidence="3 4">
    <name type="scientific">Zopfia rhizophila CBS 207.26</name>
    <dbReference type="NCBI Taxonomy" id="1314779"/>
    <lineage>
        <taxon>Eukaryota</taxon>
        <taxon>Fungi</taxon>
        <taxon>Dikarya</taxon>
        <taxon>Ascomycota</taxon>
        <taxon>Pezizomycotina</taxon>
        <taxon>Dothideomycetes</taxon>
        <taxon>Dothideomycetes incertae sedis</taxon>
        <taxon>Zopfiaceae</taxon>
        <taxon>Zopfia</taxon>
    </lineage>
</organism>
<dbReference type="NCBIfam" id="TIGR00756">
    <property type="entry name" value="PPR"/>
    <property type="match status" value="1"/>
</dbReference>
<sequence length="723" mass="83237">MLVTLRPKGFCRSLCPLPARALTTLPRKIPNFIPSWNPSTQGQKNKEEAAVGAYVVQDAEKEALKRAIWRAYIKSKVYDRDLPRWIPARAWDILWASQSVRSPMNRSREAHLNELYEDMRSVGQPVTVEQRIAYLEGMFFAGETDEALDQWEQDHAQSGAGRHHDYKPEHLEVGARMHAYVGNADRAREIMDELFDLYPSWDPTIMMAVLRAHTRISTEQHRDRAQKIYVRMKSLLGPKATLKDYDGWLVGFLEGLNLQYAKIVFKDMVADGHLAGNFSYAELTSVLRRLHLLYCLGTDIEKMTSICLHAISILPPPYHSHLFGDWMKLATVKRAPDASAQILELMFKRGLEPQTFHFNLLLKTLLRTKREEAELKAENIGWRMVEEFGKTSAEQTRSSSAQDAITKTVELAANSTPISNIERRIPPANVTTYGLLMQHHANHSQWEHVDYLRRRLKESEIAPNAEVMNVLMDNYCRQGKYDEVWEVYRTLTNVPKGTAGVFPNGASFRILWVTLRLALGDHQTREHNALPTPRQLVAETLYWWNIVRSRYDAKRFRMGLAAASHEAVNGLMMHCFSYTKDPPGSLVAMHALRKYFQIFPSNKAANTLNRQLAWIDLHWELPTVRAHYHHTGVHKRNLEKMAQVYHILMQNRFKRMNLTEDQFSNMSKEEVGDMNLDLLSEYVRVVLKRQYPPEEVEAMIDQAKQDMGVSDLQTGDLNAFDVA</sequence>
<dbReference type="AlphaFoldDB" id="A0A6A6E567"/>